<evidence type="ECO:0000313" key="13">
    <source>
        <dbReference type="Proteomes" id="UP000231282"/>
    </source>
</evidence>
<comment type="subunit">
    <text evidence="2 10">Heterotrimer of A, B and C subunits.</text>
</comment>
<comment type="similarity">
    <text evidence="1 10">Belongs to the GatB/GatE family. GatB subfamily.</text>
</comment>
<dbReference type="Pfam" id="PF02637">
    <property type="entry name" value="GatB_Yqey"/>
    <property type="match status" value="1"/>
</dbReference>
<dbReference type="NCBIfam" id="NF004012">
    <property type="entry name" value="PRK05477.1-2"/>
    <property type="match status" value="1"/>
</dbReference>
<reference evidence="13" key="1">
    <citation type="submission" date="2017-09" db="EMBL/GenBank/DDBJ databases">
        <title>Depth-based differentiation of microbial function through sediment-hosted aquifers and enrichment of novel symbionts in the deep terrestrial subsurface.</title>
        <authorList>
            <person name="Probst A.J."/>
            <person name="Ladd B."/>
            <person name="Jarett J.K."/>
            <person name="Geller-Mcgrath D.E."/>
            <person name="Sieber C.M.K."/>
            <person name="Emerson J.B."/>
            <person name="Anantharaman K."/>
            <person name="Thomas B.C."/>
            <person name="Malmstrom R."/>
            <person name="Stieglmeier M."/>
            <person name="Klingl A."/>
            <person name="Woyke T."/>
            <person name="Ryan C.M."/>
            <person name="Banfield J.F."/>
        </authorList>
    </citation>
    <scope>NUCLEOTIDE SEQUENCE [LARGE SCALE GENOMIC DNA]</scope>
</reference>
<dbReference type="Gene3D" id="1.10.10.410">
    <property type="match status" value="1"/>
</dbReference>
<dbReference type="NCBIfam" id="NF004014">
    <property type="entry name" value="PRK05477.1-4"/>
    <property type="match status" value="1"/>
</dbReference>
<dbReference type="GO" id="GO:0006412">
    <property type="term" value="P:translation"/>
    <property type="evidence" value="ECO:0007669"/>
    <property type="project" value="UniProtKB-UniRule"/>
</dbReference>
<keyword evidence="6 10" id="KW-0648">Protein biosynthesis</keyword>
<dbReference type="PANTHER" id="PTHR11659">
    <property type="entry name" value="GLUTAMYL-TRNA GLN AMIDOTRANSFERASE SUBUNIT B MITOCHONDRIAL AND PROKARYOTIC PET112-RELATED"/>
    <property type="match status" value="1"/>
</dbReference>
<comment type="catalytic activity">
    <reaction evidence="9 10">
        <text>L-glutamyl-tRNA(Gln) + L-glutamine + ATP + H2O = L-glutaminyl-tRNA(Gln) + L-glutamate + ADP + phosphate + H(+)</text>
        <dbReference type="Rhea" id="RHEA:17521"/>
        <dbReference type="Rhea" id="RHEA-COMP:9681"/>
        <dbReference type="Rhea" id="RHEA-COMP:9684"/>
        <dbReference type="ChEBI" id="CHEBI:15377"/>
        <dbReference type="ChEBI" id="CHEBI:15378"/>
        <dbReference type="ChEBI" id="CHEBI:29985"/>
        <dbReference type="ChEBI" id="CHEBI:30616"/>
        <dbReference type="ChEBI" id="CHEBI:43474"/>
        <dbReference type="ChEBI" id="CHEBI:58359"/>
        <dbReference type="ChEBI" id="CHEBI:78520"/>
        <dbReference type="ChEBI" id="CHEBI:78521"/>
        <dbReference type="ChEBI" id="CHEBI:456216"/>
    </reaction>
</comment>
<evidence type="ECO:0000256" key="7">
    <source>
        <dbReference type="ARBA" id="ARBA00024799"/>
    </source>
</evidence>
<dbReference type="Proteomes" id="UP000231282">
    <property type="component" value="Unassembled WGS sequence"/>
</dbReference>
<organism evidence="12 13">
    <name type="scientific">Candidatus Shapirobacteria bacterium CG09_land_8_20_14_0_10_38_17</name>
    <dbReference type="NCBI Taxonomy" id="1974884"/>
    <lineage>
        <taxon>Bacteria</taxon>
        <taxon>Candidatus Shapironibacteriota</taxon>
    </lineage>
</organism>
<dbReference type="NCBIfam" id="TIGR00133">
    <property type="entry name" value="gatB"/>
    <property type="match status" value="1"/>
</dbReference>
<dbReference type="SMART" id="SM00845">
    <property type="entry name" value="GatB_Yqey"/>
    <property type="match status" value="1"/>
</dbReference>
<dbReference type="InterPro" id="IPR014746">
    <property type="entry name" value="Gln_synth/guanido_kin_cat_dom"/>
</dbReference>
<dbReference type="AlphaFoldDB" id="A0A2H0WRE3"/>
<dbReference type="Gene3D" id="1.10.150.380">
    <property type="entry name" value="GatB domain, N-terminal subdomain"/>
    <property type="match status" value="1"/>
</dbReference>
<evidence type="ECO:0000259" key="11">
    <source>
        <dbReference type="SMART" id="SM00845"/>
    </source>
</evidence>
<accession>A0A2H0WRE3</accession>
<evidence type="ECO:0000256" key="6">
    <source>
        <dbReference type="ARBA" id="ARBA00022917"/>
    </source>
</evidence>
<evidence type="ECO:0000256" key="8">
    <source>
        <dbReference type="ARBA" id="ARBA00047380"/>
    </source>
</evidence>
<evidence type="ECO:0000313" key="12">
    <source>
        <dbReference type="EMBL" id="PIS15220.1"/>
    </source>
</evidence>
<dbReference type="EC" id="6.3.5.-" evidence="10"/>
<dbReference type="GO" id="GO:0016740">
    <property type="term" value="F:transferase activity"/>
    <property type="evidence" value="ECO:0007669"/>
    <property type="project" value="UniProtKB-KW"/>
</dbReference>
<dbReference type="GO" id="GO:0005524">
    <property type="term" value="F:ATP binding"/>
    <property type="evidence" value="ECO:0007669"/>
    <property type="project" value="UniProtKB-KW"/>
</dbReference>
<sequence length="442" mass="50620">MTNKFYPVIGLEIHVELETRSKMFCSCSAKHFGKEPNSQTCPVCLGLPGALPVPNKEAIKRTLFLALALGCQINKNSWFDRKNYFYPDLPKGYQISQFFKPLGVNGKIILQSNKVVKIHEIHLEEDTAKSIHRKVNGKEVTFLDFNKSGIPLIEVVSEPDLTSAQEAKDYAQAIHQLVRRLKISHADMEKGQMRLEANISLKKYLNDPLPPYKVEIKNINSFKFLKDAIDYEINRQQKLLNQEKQIPQETRGYDSKNKKTFIQRSKEKAYEYRYFPEPDIPPLVIDKLFDIESLKKSLPELPEQAINRLINQYHLSLYQAKIITKTHKVLSYFEKAARAGQKQKIKANDIANIIINKKLSINKLSPPQLINKIREREEQALVGGAKLRSVIKKVLIANPKAIGDYKKGKTNALAFLIGQVQKETKGKADIKQAQKMLREKLK</sequence>
<keyword evidence="5 10" id="KW-0067">ATP-binding</keyword>
<dbReference type="EMBL" id="PEZH01000020">
    <property type="protein sequence ID" value="PIS15220.1"/>
    <property type="molecule type" value="Genomic_DNA"/>
</dbReference>
<proteinExistence type="inferred from homology"/>
<dbReference type="InterPro" id="IPR006075">
    <property type="entry name" value="Asn/Gln-tRNA_Trfase_suB/E_cat"/>
</dbReference>
<dbReference type="InterPro" id="IPR004413">
    <property type="entry name" value="GatB"/>
</dbReference>
<dbReference type="GO" id="GO:0050566">
    <property type="term" value="F:asparaginyl-tRNA synthase (glutamine-hydrolyzing) activity"/>
    <property type="evidence" value="ECO:0007669"/>
    <property type="project" value="RHEA"/>
</dbReference>
<evidence type="ECO:0000256" key="9">
    <source>
        <dbReference type="ARBA" id="ARBA00047913"/>
    </source>
</evidence>
<dbReference type="InterPro" id="IPR018027">
    <property type="entry name" value="Asn/Gln_amidotransferase"/>
</dbReference>
<evidence type="ECO:0000256" key="10">
    <source>
        <dbReference type="HAMAP-Rule" id="MF_00121"/>
    </source>
</evidence>
<dbReference type="HAMAP" id="MF_00121">
    <property type="entry name" value="GatB"/>
    <property type="match status" value="1"/>
</dbReference>
<evidence type="ECO:0000256" key="4">
    <source>
        <dbReference type="ARBA" id="ARBA00022741"/>
    </source>
</evidence>
<dbReference type="InterPro" id="IPR042114">
    <property type="entry name" value="GatB_C_1"/>
</dbReference>
<dbReference type="GO" id="GO:0070681">
    <property type="term" value="P:glutaminyl-tRNAGln biosynthesis via transamidation"/>
    <property type="evidence" value="ECO:0007669"/>
    <property type="project" value="TreeGrafter"/>
</dbReference>
<keyword evidence="3 10" id="KW-0436">Ligase</keyword>
<name>A0A2H0WRE3_9BACT</name>
<dbReference type="SUPFAM" id="SSF89095">
    <property type="entry name" value="GatB/YqeY motif"/>
    <property type="match status" value="2"/>
</dbReference>
<keyword evidence="12" id="KW-0808">Transferase</keyword>
<evidence type="ECO:0000256" key="2">
    <source>
        <dbReference type="ARBA" id="ARBA00011123"/>
    </source>
</evidence>
<dbReference type="InterPro" id="IPR017959">
    <property type="entry name" value="Asn/Gln-tRNA_amidoTrfase_suB/E"/>
</dbReference>
<keyword evidence="4 10" id="KW-0547">Nucleotide-binding</keyword>
<comment type="caution">
    <text evidence="12">The sequence shown here is derived from an EMBL/GenBank/DDBJ whole genome shotgun (WGS) entry which is preliminary data.</text>
</comment>
<gene>
    <name evidence="10" type="primary">gatB</name>
    <name evidence="12" type="ORF">COT63_01125</name>
</gene>
<protein>
    <recommendedName>
        <fullName evidence="10">Aspartyl/glutamyl-tRNA(Asn/Gln) amidotransferase subunit B</fullName>
        <shortName evidence="10">Asp/Glu-ADT subunit B</shortName>
        <ecNumber evidence="10">6.3.5.-</ecNumber>
    </recommendedName>
</protein>
<feature type="domain" description="Asn/Gln amidotransferase" evidence="11">
    <location>
        <begin position="331"/>
        <end position="441"/>
    </location>
</feature>
<dbReference type="InterPro" id="IPR023168">
    <property type="entry name" value="GatB_Yqey_C_2"/>
</dbReference>
<evidence type="ECO:0000256" key="5">
    <source>
        <dbReference type="ARBA" id="ARBA00022840"/>
    </source>
</evidence>
<dbReference type="InterPro" id="IPR003789">
    <property type="entry name" value="Asn/Gln_tRNA_amidoTrase-B-like"/>
</dbReference>
<evidence type="ECO:0000256" key="3">
    <source>
        <dbReference type="ARBA" id="ARBA00022598"/>
    </source>
</evidence>
<dbReference type="GO" id="GO:0050567">
    <property type="term" value="F:glutaminyl-tRNA synthase (glutamine-hydrolyzing) activity"/>
    <property type="evidence" value="ECO:0007669"/>
    <property type="project" value="UniProtKB-UniRule"/>
</dbReference>
<dbReference type="SUPFAM" id="SSF55931">
    <property type="entry name" value="Glutamine synthetase/guanido kinase"/>
    <property type="match status" value="1"/>
</dbReference>
<dbReference type="PANTHER" id="PTHR11659:SF0">
    <property type="entry name" value="GLUTAMYL-TRNA(GLN) AMIDOTRANSFERASE SUBUNIT B, MITOCHONDRIAL"/>
    <property type="match status" value="1"/>
</dbReference>
<comment type="function">
    <text evidence="7 10">Allows the formation of correctly charged Asn-tRNA(Asn) or Gln-tRNA(Gln) through the transamidation of misacylated Asp-tRNA(Asn) or Glu-tRNA(Gln) in organisms which lack either or both of asparaginyl-tRNA or glutaminyl-tRNA synthetases. The reaction takes place in the presence of glutamine and ATP through an activated phospho-Asp-tRNA(Asn) or phospho-Glu-tRNA(Gln).</text>
</comment>
<comment type="catalytic activity">
    <reaction evidence="8 10">
        <text>L-aspartyl-tRNA(Asn) + L-glutamine + ATP + H2O = L-asparaginyl-tRNA(Asn) + L-glutamate + ADP + phosphate + 2 H(+)</text>
        <dbReference type="Rhea" id="RHEA:14513"/>
        <dbReference type="Rhea" id="RHEA-COMP:9674"/>
        <dbReference type="Rhea" id="RHEA-COMP:9677"/>
        <dbReference type="ChEBI" id="CHEBI:15377"/>
        <dbReference type="ChEBI" id="CHEBI:15378"/>
        <dbReference type="ChEBI" id="CHEBI:29985"/>
        <dbReference type="ChEBI" id="CHEBI:30616"/>
        <dbReference type="ChEBI" id="CHEBI:43474"/>
        <dbReference type="ChEBI" id="CHEBI:58359"/>
        <dbReference type="ChEBI" id="CHEBI:78515"/>
        <dbReference type="ChEBI" id="CHEBI:78516"/>
        <dbReference type="ChEBI" id="CHEBI:456216"/>
    </reaction>
</comment>
<dbReference type="FunFam" id="1.10.10.410:FF:000001">
    <property type="entry name" value="Aspartyl/glutamyl-tRNA(Asn/Gln) amidotransferase subunit B"/>
    <property type="match status" value="1"/>
</dbReference>
<dbReference type="Pfam" id="PF02934">
    <property type="entry name" value="GatB_N"/>
    <property type="match status" value="1"/>
</dbReference>
<evidence type="ECO:0000256" key="1">
    <source>
        <dbReference type="ARBA" id="ARBA00005306"/>
    </source>
</evidence>